<name>A0A157P975_9BORD</name>
<dbReference type="InterPro" id="IPR002528">
    <property type="entry name" value="MATE_fam"/>
</dbReference>
<evidence type="ECO:0000313" key="8">
    <source>
        <dbReference type="EMBL" id="SAI30093.1"/>
    </source>
</evidence>
<evidence type="ECO:0000256" key="1">
    <source>
        <dbReference type="ARBA" id="ARBA00004429"/>
    </source>
</evidence>
<gene>
    <name evidence="8" type="primary">mepA</name>
    <name evidence="8" type="ORF">SAMEA1982600_02390</name>
</gene>
<keyword evidence="3" id="KW-1003">Cell membrane</keyword>
<dbReference type="PANTHER" id="PTHR43549">
    <property type="entry name" value="MULTIDRUG RESISTANCE PROTEIN YPNP-RELATED"/>
    <property type="match status" value="1"/>
</dbReference>
<accession>A0A157P975</accession>
<dbReference type="GO" id="GO:0042910">
    <property type="term" value="F:xenobiotic transmembrane transporter activity"/>
    <property type="evidence" value="ECO:0007669"/>
    <property type="project" value="InterPro"/>
</dbReference>
<feature type="transmembrane region" description="Helical" evidence="7">
    <location>
        <begin position="215"/>
        <end position="234"/>
    </location>
</feature>
<evidence type="ECO:0000256" key="5">
    <source>
        <dbReference type="ARBA" id="ARBA00022989"/>
    </source>
</evidence>
<keyword evidence="4 7" id="KW-0812">Transmembrane</keyword>
<dbReference type="NCBIfam" id="TIGR00797">
    <property type="entry name" value="matE"/>
    <property type="match status" value="1"/>
</dbReference>
<evidence type="ECO:0000313" key="9">
    <source>
        <dbReference type="Proteomes" id="UP000077037"/>
    </source>
</evidence>
<feature type="transmembrane region" description="Helical" evidence="7">
    <location>
        <begin position="108"/>
        <end position="129"/>
    </location>
</feature>
<feature type="transmembrane region" description="Helical" evidence="7">
    <location>
        <begin position="374"/>
        <end position="395"/>
    </location>
</feature>
<evidence type="ECO:0000256" key="6">
    <source>
        <dbReference type="ARBA" id="ARBA00023136"/>
    </source>
</evidence>
<evidence type="ECO:0000256" key="3">
    <source>
        <dbReference type="ARBA" id="ARBA00022475"/>
    </source>
</evidence>
<dbReference type="EMBL" id="FKBS01000014">
    <property type="protein sequence ID" value="SAI30093.1"/>
    <property type="molecule type" value="Genomic_DNA"/>
</dbReference>
<dbReference type="Pfam" id="PF01554">
    <property type="entry name" value="MatE"/>
    <property type="match status" value="2"/>
</dbReference>
<keyword evidence="6 7" id="KW-0472">Membrane</keyword>
<feature type="transmembrane region" description="Helical" evidence="7">
    <location>
        <begin position="333"/>
        <end position="354"/>
    </location>
</feature>
<dbReference type="InterPro" id="IPR052031">
    <property type="entry name" value="Membrane_Transporter-Flippase"/>
</dbReference>
<dbReference type="PANTHER" id="PTHR43549:SF3">
    <property type="entry name" value="MULTIDRUG RESISTANCE PROTEIN YPNP-RELATED"/>
    <property type="match status" value="1"/>
</dbReference>
<evidence type="ECO:0000256" key="2">
    <source>
        <dbReference type="ARBA" id="ARBA00022448"/>
    </source>
</evidence>
<dbReference type="GO" id="GO:0005886">
    <property type="term" value="C:plasma membrane"/>
    <property type="evidence" value="ECO:0007669"/>
    <property type="project" value="UniProtKB-SubCell"/>
</dbReference>
<dbReference type="PIRSF" id="PIRSF006603">
    <property type="entry name" value="DinF"/>
    <property type="match status" value="1"/>
</dbReference>
<feature type="transmembrane region" description="Helical" evidence="7">
    <location>
        <begin position="402"/>
        <end position="424"/>
    </location>
</feature>
<sequence>MNASPAAAPMAAKPHNPRLNAMLQAPILPTLLRMSWPNLLMLLAQSGAALVETWFISRLGTDALAGVALVTPLLMLMQNMSQGAMGGGISSAVARALGAGRHETADSLVLHALVINLILGLLFTALFLLLGRQIYTALGAHGAALEAALTYSDVLFGGVVLMWLMNALASTVRGTGNMMVPGAVICGGALLVVPLSPCLIFGLGPFPALGIAGGAWALLCYYGLGAAVLAWYCASGRNAARLRRGPLRGALLRDILSVGGLAALNPLMTNGLIAAVTALVGAYAGTAALAGYGTAARLEYLLIPIAFGLGAPMVAMVAANIGAGQPQRAVRAALTGGAIAFALGECLGIAAALWPHAWLRLFGDDPGMLAAGSTYLHIVGPFYGFFSMGFAMYFASQGAGRLMWPLLAGVIRLAVAVGGGWIVLRLTGSLNGLFAMTAVAMVLYGCVVWRAVAAPAWTRTDTRR</sequence>
<keyword evidence="5 7" id="KW-1133">Transmembrane helix</keyword>
<feature type="transmembrane region" description="Helical" evidence="7">
    <location>
        <begin position="430"/>
        <end position="453"/>
    </location>
</feature>
<dbReference type="InterPro" id="IPR048279">
    <property type="entry name" value="MdtK-like"/>
</dbReference>
<dbReference type="GO" id="GO:0015297">
    <property type="term" value="F:antiporter activity"/>
    <property type="evidence" value="ECO:0007669"/>
    <property type="project" value="InterPro"/>
</dbReference>
<feature type="transmembrane region" description="Helical" evidence="7">
    <location>
        <begin position="63"/>
        <end position="80"/>
    </location>
</feature>
<feature type="transmembrane region" description="Helical" evidence="7">
    <location>
        <begin position="149"/>
        <end position="168"/>
    </location>
</feature>
<evidence type="ECO:0000256" key="7">
    <source>
        <dbReference type="SAM" id="Phobius"/>
    </source>
</evidence>
<feature type="transmembrane region" description="Helical" evidence="7">
    <location>
        <begin position="300"/>
        <end position="321"/>
    </location>
</feature>
<reference evidence="8 9" key="1">
    <citation type="submission" date="2016-03" db="EMBL/GenBank/DDBJ databases">
        <authorList>
            <consortium name="Pathogen Informatics"/>
        </authorList>
    </citation>
    <scope>NUCLEOTIDE SEQUENCE [LARGE SCALE GENOMIC DNA]</scope>
    <source>
        <strain evidence="8 9">NCTC13364</strain>
    </source>
</reference>
<keyword evidence="2" id="KW-0813">Transport</keyword>
<proteinExistence type="predicted"/>
<dbReference type="CDD" id="cd13148">
    <property type="entry name" value="MATE_like_3"/>
    <property type="match status" value="1"/>
</dbReference>
<evidence type="ECO:0000256" key="4">
    <source>
        <dbReference type="ARBA" id="ARBA00022692"/>
    </source>
</evidence>
<protein>
    <submittedName>
        <fullName evidence="8">Multidrug export protein mepA</fullName>
    </submittedName>
</protein>
<comment type="subcellular location">
    <subcellularLocation>
        <location evidence="1">Cell inner membrane</location>
        <topology evidence="1">Multi-pass membrane protein</topology>
    </subcellularLocation>
</comment>
<organism evidence="8 9">
    <name type="scientific">Bordetella ansorpii</name>
    <dbReference type="NCBI Taxonomy" id="288768"/>
    <lineage>
        <taxon>Bacteria</taxon>
        <taxon>Pseudomonadati</taxon>
        <taxon>Pseudomonadota</taxon>
        <taxon>Betaproteobacteria</taxon>
        <taxon>Burkholderiales</taxon>
        <taxon>Alcaligenaceae</taxon>
        <taxon>Bordetella</taxon>
    </lineage>
</organism>
<dbReference type="Proteomes" id="UP000077037">
    <property type="component" value="Unassembled WGS sequence"/>
</dbReference>
<dbReference type="AlphaFoldDB" id="A0A157P975"/>
<feature type="transmembrane region" description="Helical" evidence="7">
    <location>
        <begin position="180"/>
        <end position="203"/>
    </location>
</feature>